<dbReference type="Gene3D" id="3.40.50.300">
    <property type="entry name" value="P-loop containing nucleotide triphosphate hydrolases"/>
    <property type="match status" value="1"/>
</dbReference>
<dbReference type="AlphaFoldDB" id="A0A1I4BPU9"/>
<dbReference type="InParanoid" id="A0A1I4BPU9"/>
<protein>
    <submittedName>
        <fullName evidence="4">Sulfotransferase domain-containing protein</fullName>
    </submittedName>
</protein>
<name>A0A1I4BPU9_9ACTN</name>
<gene>
    <name evidence="4" type="ORF">SAMN04488085_103148</name>
</gene>
<keyword evidence="1 4" id="KW-0808">Transferase</keyword>
<dbReference type="Proteomes" id="UP000199152">
    <property type="component" value="Unassembled WGS sequence"/>
</dbReference>
<organism evidence="4 5">
    <name type="scientific">Geodermatophilus ruber</name>
    <dbReference type="NCBI Taxonomy" id="504800"/>
    <lineage>
        <taxon>Bacteria</taxon>
        <taxon>Bacillati</taxon>
        <taxon>Actinomycetota</taxon>
        <taxon>Actinomycetes</taxon>
        <taxon>Geodermatophilales</taxon>
        <taxon>Geodermatophilaceae</taxon>
        <taxon>Geodermatophilus</taxon>
    </lineage>
</organism>
<feature type="domain" description="Sulfotransferase" evidence="3">
    <location>
        <begin position="1"/>
        <end position="138"/>
    </location>
</feature>
<keyword evidence="2" id="KW-0325">Glycoprotein</keyword>
<dbReference type="STRING" id="504800.SAMN04488085_103148"/>
<evidence type="ECO:0000256" key="1">
    <source>
        <dbReference type="ARBA" id="ARBA00022679"/>
    </source>
</evidence>
<evidence type="ECO:0000256" key="2">
    <source>
        <dbReference type="ARBA" id="ARBA00023180"/>
    </source>
</evidence>
<accession>A0A1I4BPU9</accession>
<evidence type="ECO:0000313" key="4">
    <source>
        <dbReference type="EMBL" id="SFK70862.1"/>
    </source>
</evidence>
<dbReference type="PANTHER" id="PTHR10605:SF56">
    <property type="entry name" value="BIFUNCTIONAL HEPARAN SULFATE N-DEACETYLASE_N-SULFOTRANSFERASE"/>
    <property type="match status" value="1"/>
</dbReference>
<dbReference type="InterPro" id="IPR027417">
    <property type="entry name" value="P-loop_NTPase"/>
</dbReference>
<evidence type="ECO:0000313" key="5">
    <source>
        <dbReference type="Proteomes" id="UP000199152"/>
    </source>
</evidence>
<reference evidence="4 5" key="1">
    <citation type="submission" date="2016-10" db="EMBL/GenBank/DDBJ databases">
        <authorList>
            <person name="de Groot N.N."/>
        </authorList>
    </citation>
    <scope>NUCLEOTIDE SEQUENCE [LARGE SCALE GENOMIC DNA]</scope>
    <source>
        <strain evidence="4 5">DSM 45317</strain>
    </source>
</reference>
<keyword evidence="5" id="KW-1185">Reference proteome</keyword>
<dbReference type="InterPro" id="IPR000863">
    <property type="entry name" value="Sulfotransferase_dom"/>
</dbReference>
<dbReference type="SUPFAM" id="SSF52540">
    <property type="entry name" value="P-loop containing nucleoside triphosphate hydrolases"/>
    <property type="match status" value="1"/>
</dbReference>
<proteinExistence type="predicted"/>
<dbReference type="PANTHER" id="PTHR10605">
    <property type="entry name" value="HEPARAN SULFATE SULFOTRANSFERASE"/>
    <property type="match status" value="1"/>
</dbReference>
<dbReference type="GO" id="GO:0008146">
    <property type="term" value="F:sulfotransferase activity"/>
    <property type="evidence" value="ECO:0007669"/>
    <property type="project" value="InterPro"/>
</dbReference>
<dbReference type="InterPro" id="IPR037359">
    <property type="entry name" value="NST/OST"/>
</dbReference>
<dbReference type="Pfam" id="PF00685">
    <property type="entry name" value="Sulfotransfer_1"/>
    <property type="match status" value="1"/>
</dbReference>
<evidence type="ECO:0000259" key="3">
    <source>
        <dbReference type="Pfam" id="PF00685"/>
    </source>
</evidence>
<dbReference type="EMBL" id="FOSW01000003">
    <property type="protein sequence ID" value="SFK70862.1"/>
    <property type="molecule type" value="Genomic_DNA"/>
</dbReference>
<sequence length="285" mass="31571">MIVGAPKSGSTALFQYLADHPDVRAHVHREMPFFGRDEEFAGGWAWAVEKYFPPSVGNAPLVAKHTMAMYDPAAVRRIVDATPAVVVAVLRNPVPRAYSHFQYARLRGWEEAATFEEGLAKEKDRTVSSPPQARDMQYVGSGIYAPHVRTLFDTVPPERLRIYLSDDLRRGAQEICAELFDLAGLAPYEPDVTRGHNEGRAPRSARFARAFLAVQQPGSPLRALAAKVPSRTLYRARYLVNRLNEGPASFPPMAPETAARLHERFAEPNAALAVLLGRSLNAWGK</sequence>